<feature type="domain" description="Recombinase" evidence="2">
    <location>
        <begin position="163"/>
        <end position="299"/>
    </location>
</feature>
<dbReference type="AlphaFoldDB" id="A0A921MMW4"/>
<reference evidence="3" key="1">
    <citation type="journal article" date="2021" name="PeerJ">
        <title>Extensive microbial diversity within the chicken gut microbiome revealed by metagenomics and culture.</title>
        <authorList>
            <person name="Gilroy R."/>
            <person name="Ravi A."/>
            <person name="Getino M."/>
            <person name="Pursley I."/>
            <person name="Horton D.L."/>
            <person name="Alikhan N.F."/>
            <person name="Baker D."/>
            <person name="Gharbi K."/>
            <person name="Hall N."/>
            <person name="Watson M."/>
            <person name="Adriaenssens E.M."/>
            <person name="Foster-Nyarko E."/>
            <person name="Jarju S."/>
            <person name="Secka A."/>
            <person name="Antonio M."/>
            <person name="Oren A."/>
            <person name="Chaudhuri R.R."/>
            <person name="La Ragione R."/>
            <person name="Hildebrand F."/>
            <person name="Pallen M.J."/>
        </authorList>
    </citation>
    <scope>NUCLEOTIDE SEQUENCE</scope>
    <source>
        <strain evidence="3">CHK179-5677</strain>
    </source>
</reference>
<dbReference type="SMART" id="SM00857">
    <property type="entry name" value="Resolvase"/>
    <property type="match status" value="1"/>
</dbReference>
<dbReference type="EMBL" id="DYUC01000093">
    <property type="protein sequence ID" value="HJG87177.1"/>
    <property type="molecule type" value="Genomic_DNA"/>
</dbReference>
<reference evidence="3" key="2">
    <citation type="submission" date="2021-09" db="EMBL/GenBank/DDBJ databases">
        <authorList>
            <person name="Gilroy R."/>
        </authorList>
    </citation>
    <scope>NUCLEOTIDE SEQUENCE</scope>
    <source>
        <strain evidence="3">CHK179-5677</strain>
    </source>
</reference>
<evidence type="ECO:0000313" key="4">
    <source>
        <dbReference type="Proteomes" id="UP000760668"/>
    </source>
</evidence>
<dbReference type="Pfam" id="PF00239">
    <property type="entry name" value="Resolvase"/>
    <property type="match status" value="1"/>
</dbReference>
<comment type="caution">
    <text evidence="3">The sequence shown here is derived from an EMBL/GenBank/DDBJ whole genome shotgun (WGS) entry which is preliminary data.</text>
</comment>
<dbReference type="GO" id="GO:0000150">
    <property type="term" value="F:DNA strand exchange activity"/>
    <property type="evidence" value="ECO:0007669"/>
    <property type="project" value="InterPro"/>
</dbReference>
<dbReference type="Gene3D" id="3.40.50.1390">
    <property type="entry name" value="Resolvase, N-terminal catalytic domain"/>
    <property type="match status" value="1"/>
</dbReference>
<dbReference type="Gene3D" id="3.90.1750.20">
    <property type="entry name" value="Putative Large Serine Recombinase, Chain B, Domain 2"/>
    <property type="match status" value="1"/>
</dbReference>
<evidence type="ECO:0000259" key="2">
    <source>
        <dbReference type="PROSITE" id="PS51737"/>
    </source>
</evidence>
<dbReference type="InterPro" id="IPR038109">
    <property type="entry name" value="DNA_bind_recomb_sf"/>
</dbReference>
<dbReference type="PANTHER" id="PTHR30461">
    <property type="entry name" value="DNA-INVERTASE FROM LAMBDOID PROPHAGE"/>
    <property type="match status" value="1"/>
</dbReference>
<feature type="domain" description="Resolvase/invertase-type recombinase catalytic" evidence="1">
    <location>
        <begin position="5"/>
        <end position="155"/>
    </location>
</feature>
<dbReference type="PANTHER" id="PTHR30461:SF23">
    <property type="entry name" value="DNA RECOMBINASE-RELATED"/>
    <property type="match status" value="1"/>
</dbReference>
<dbReference type="SUPFAM" id="SSF53041">
    <property type="entry name" value="Resolvase-like"/>
    <property type="match status" value="1"/>
</dbReference>
<evidence type="ECO:0000313" key="3">
    <source>
        <dbReference type="EMBL" id="HJG87177.1"/>
    </source>
</evidence>
<dbReference type="InterPro" id="IPR006119">
    <property type="entry name" value="Resolv_N"/>
</dbReference>
<sequence>MTEPRVGLYLRLSREDEEGAESQSISNQREYLRQYAADRGWTVAAIYTDDGYSGTSFSRPGFRQLLADIEAGKINTVLTKDLSRLGRDQIGTMYYYQIYFPQRRVRYIAVSEGIDTGGGGSGELVLPFLAAANDFYTADISRKVRAALEVRKRSGRFIGAQPPMGYRKDPEAPGHLIPDPETGPVIGLLFRTFLSCGSVSGTARTLTAGGIPTPSQCKKGPQSRFPGLWSGTMVRRILTNPTYAGHLTQNRARKVGYKVEKRVALPREAWIVVPNTHQPLVSQQVFDRVQALLAVRSYAPRTGSGHLLTGLAFCADCGSPMTYVKGRGGACYMVCQGSRRGGCASSHCVREDAVIESIRRRLAELAAGTGRRAAPPPLSKPRPEAGAAAMARWTDAAGRLYRDRAAGLLTEEEFRALLNEARRARAAAERYRSQAGDACEAARQAETLERLDRDTLTALVERVAVHREKALEVFFRFCRPEAG</sequence>
<gene>
    <name evidence="3" type="ORF">K8V01_09185</name>
</gene>
<dbReference type="InterPro" id="IPR011109">
    <property type="entry name" value="DNA_bind_recombinase_dom"/>
</dbReference>
<dbReference type="GO" id="GO:0003677">
    <property type="term" value="F:DNA binding"/>
    <property type="evidence" value="ECO:0007669"/>
    <property type="project" value="InterPro"/>
</dbReference>
<accession>A0A921MMW4</accession>
<organism evidence="3 4">
    <name type="scientific">Pseudoflavonifractor capillosus</name>
    <dbReference type="NCBI Taxonomy" id="106588"/>
    <lineage>
        <taxon>Bacteria</taxon>
        <taxon>Bacillati</taxon>
        <taxon>Bacillota</taxon>
        <taxon>Clostridia</taxon>
        <taxon>Eubacteriales</taxon>
        <taxon>Oscillospiraceae</taxon>
        <taxon>Pseudoflavonifractor</taxon>
    </lineage>
</organism>
<dbReference type="Proteomes" id="UP000760668">
    <property type="component" value="Unassembled WGS sequence"/>
</dbReference>
<dbReference type="Pfam" id="PF13408">
    <property type="entry name" value="Zn_ribbon_recom"/>
    <property type="match status" value="1"/>
</dbReference>
<dbReference type="PROSITE" id="PS51737">
    <property type="entry name" value="RECOMBINASE_DNA_BIND"/>
    <property type="match status" value="1"/>
</dbReference>
<dbReference type="InterPro" id="IPR025827">
    <property type="entry name" value="Zn_ribbon_recom_dom"/>
</dbReference>
<name>A0A921MMW4_9FIRM</name>
<dbReference type="InterPro" id="IPR036162">
    <property type="entry name" value="Resolvase-like_N_sf"/>
</dbReference>
<evidence type="ECO:0000259" key="1">
    <source>
        <dbReference type="PROSITE" id="PS51736"/>
    </source>
</evidence>
<dbReference type="Pfam" id="PF07508">
    <property type="entry name" value="Recombinase"/>
    <property type="match status" value="1"/>
</dbReference>
<dbReference type="PROSITE" id="PS51736">
    <property type="entry name" value="RECOMBINASES_3"/>
    <property type="match status" value="1"/>
</dbReference>
<dbReference type="RefSeq" id="WP_295370460.1">
    <property type="nucleotide sequence ID" value="NZ_DYUC01000093.1"/>
</dbReference>
<proteinExistence type="predicted"/>
<dbReference type="InterPro" id="IPR050639">
    <property type="entry name" value="SSR_resolvase"/>
</dbReference>
<protein>
    <submittedName>
        <fullName evidence="3">Recombinase family protein</fullName>
    </submittedName>
</protein>